<gene>
    <name evidence="1" type="ORF">CRV2_00019348</name>
</gene>
<protein>
    <submittedName>
        <fullName evidence="1">Uncharacterized protein</fullName>
    </submittedName>
</protein>
<evidence type="ECO:0000313" key="1">
    <source>
        <dbReference type="EMBL" id="CAG9952163.1"/>
    </source>
</evidence>
<sequence length="115" mass="12729">MCSHSQPHRRVAETIWDFDGVMTSSRHIKGVTFCGRPHCGVIGTAPSEELLQAWVSREGALNDKYRIHGVECAQMPVEQGAYVGQDLSDDVLSRIKTNGARTKPAREHGGNIDWL</sequence>
<evidence type="ECO:0000313" key="2">
    <source>
        <dbReference type="Proteomes" id="UP000836387"/>
    </source>
</evidence>
<dbReference type="EMBL" id="CADEHS020000477">
    <property type="protein sequence ID" value="CAG9952163.1"/>
    <property type="molecule type" value="Genomic_DNA"/>
</dbReference>
<dbReference type="Proteomes" id="UP000836387">
    <property type="component" value="Unassembled WGS sequence"/>
</dbReference>
<comment type="caution">
    <text evidence="1">The sequence shown here is derived from an EMBL/GenBank/DDBJ whole genome shotgun (WGS) entry which is preliminary data.</text>
</comment>
<keyword evidence="2" id="KW-1185">Reference proteome</keyword>
<reference evidence="1" key="1">
    <citation type="submission" date="2020-04" db="EMBL/GenBank/DDBJ databases">
        <authorList>
            <person name="Broberg M."/>
        </authorList>
    </citation>
    <scope>NUCLEOTIDE SEQUENCE</scope>
</reference>
<reference evidence="1" key="2">
    <citation type="submission" date="2021-10" db="EMBL/GenBank/DDBJ databases">
        <authorList>
            <person name="Piombo E."/>
        </authorList>
    </citation>
    <scope>NUCLEOTIDE SEQUENCE</scope>
</reference>
<proteinExistence type="predicted"/>
<accession>A0ACA9UGA4</accession>
<name>A0ACA9UGA4_BIOOC</name>
<organism evidence="1 2">
    <name type="scientific">Clonostachys rosea f. rosea IK726</name>
    <dbReference type="NCBI Taxonomy" id="1349383"/>
    <lineage>
        <taxon>Eukaryota</taxon>
        <taxon>Fungi</taxon>
        <taxon>Dikarya</taxon>
        <taxon>Ascomycota</taxon>
        <taxon>Pezizomycotina</taxon>
        <taxon>Sordariomycetes</taxon>
        <taxon>Hypocreomycetidae</taxon>
        <taxon>Hypocreales</taxon>
        <taxon>Bionectriaceae</taxon>
        <taxon>Clonostachys</taxon>
    </lineage>
</organism>